<dbReference type="PANTHER" id="PTHR35174">
    <property type="entry name" value="BLL7171 PROTEIN-RELATED"/>
    <property type="match status" value="1"/>
</dbReference>
<comment type="caution">
    <text evidence="3">The sequence shown here is derived from an EMBL/GenBank/DDBJ whole genome shotgun (WGS) entry which is preliminary data.</text>
</comment>
<dbReference type="AlphaFoldDB" id="A0A542EVK4"/>
<dbReference type="PANTHER" id="PTHR35174:SF3">
    <property type="entry name" value="BLL7171 PROTEIN"/>
    <property type="match status" value="1"/>
</dbReference>
<reference evidence="3 4" key="1">
    <citation type="submission" date="2019-06" db="EMBL/GenBank/DDBJ databases">
        <title>Sequencing the genomes of 1000 actinobacteria strains.</title>
        <authorList>
            <person name="Klenk H.-P."/>
        </authorList>
    </citation>
    <scope>NUCLEOTIDE SEQUENCE [LARGE SCALE GENOMIC DNA]</scope>
    <source>
        <strain evidence="3 4">DSM 17305</strain>
    </source>
</reference>
<dbReference type="Gene3D" id="3.30.70.1060">
    <property type="entry name" value="Dimeric alpha+beta barrel"/>
    <property type="match status" value="1"/>
</dbReference>
<evidence type="ECO:0000313" key="4">
    <source>
        <dbReference type="Proteomes" id="UP000316298"/>
    </source>
</evidence>
<dbReference type="InterPro" id="IPR005545">
    <property type="entry name" value="YCII"/>
</dbReference>
<evidence type="ECO:0000313" key="3">
    <source>
        <dbReference type="EMBL" id="TQJ19214.1"/>
    </source>
</evidence>
<keyword evidence="4" id="KW-1185">Reference proteome</keyword>
<evidence type="ECO:0000259" key="2">
    <source>
        <dbReference type="Pfam" id="PF03795"/>
    </source>
</evidence>
<dbReference type="Pfam" id="PF03795">
    <property type="entry name" value="YCII"/>
    <property type="match status" value="1"/>
</dbReference>
<feature type="domain" description="YCII-related" evidence="2">
    <location>
        <begin position="32"/>
        <end position="145"/>
    </location>
</feature>
<dbReference type="Proteomes" id="UP000316298">
    <property type="component" value="Unassembled WGS sequence"/>
</dbReference>
<organism evidence="3 4">
    <name type="scientific">Kribbella jejuensis</name>
    <dbReference type="NCBI Taxonomy" id="236068"/>
    <lineage>
        <taxon>Bacteria</taxon>
        <taxon>Bacillati</taxon>
        <taxon>Actinomycetota</taxon>
        <taxon>Actinomycetes</taxon>
        <taxon>Propionibacteriales</taxon>
        <taxon>Kribbellaceae</taxon>
        <taxon>Kribbella</taxon>
    </lineage>
</organism>
<proteinExistence type="inferred from homology"/>
<name>A0A542EVK4_9ACTN</name>
<sequence>MLELSKYGLPASTYLLTGGHRGLRWDRMVPVKYMLLIYSNAESWEGLSAEQREGLVRAHESISQELAEQGLLVSAAGLADPITTRTVRVVDDTATTTDGPYAEAKEHLAGFYLVECDDIDQAIGYAARLPDAEYVAVEVRPVMDMSGLEM</sequence>
<protein>
    <recommendedName>
        <fullName evidence="2">YCII-related domain-containing protein</fullName>
    </recommendedName>
</protein>
<gene>
    <name evidence="3" type="ORF">FB475_3375</name>
</gene>
<accession>A0A542EVK4</accession>
<dbReference type="SUPFAM" id="SSF54909">
    <property type="entry name" value="Dimeric alpha+beta barrel"/>
    <property type="match status" value="1"/>
</dbReference>
<dbReference type="InterPro" id="IPR011008">
    <property type="entry name" value="Dimeric_a/b-barrel"/>
</dbReference>
<dbReference type="RefSeq" id="WP_238332186.1">
    <property type="nucleotide sequence ID" value="NZ_BAAAKA010000050.1"/>
</dbReference>
<evidence type="ECO:0000256" key="1">
    <source>
        <dbReference type="ARBA" id="ARBA00007689"/>
    </source>
</evidence>
<comment type="similarity">
    <text evidence="1">Belongs to the YciI family.</text>
</comment>
<dbReference type="EMBL" id="VFMM01000001">
    <property type="protein sequence ID" value="TQJ19214.1"/>
    <property type="molecule type" value="Genomic_DNA"/>
</dbReference>